<protein>
    <submittedName>
        <fullName evidence="1">Uncharacterized protein</fullName>
    </submittedName>
</protein>
<gene>
    <name evidence="1" type="ORF">BECKLFY1418C_GA0070996_10568</name>
</gene>
<sequence>MVRPIYTKQFAKDLERCQKRGKNLEKFKIIARSLLAGESLDPPSTETIASSVISLADGNVIWNRIGC</sequence>
<evidence type="ECO:0000313" key="1">
    <source>
        <dbReference type="EMBL" id="VFK19293.1"/>
    </source>
</evidence>
<organism evidence="1">
    <name type="scientific">Candidatus Kentrum sp. LFY</name>
    <dbReference type="NCBI Taxonomy" id="2126342"/>
    <lineage>
        <taxon>Bacteria</taxon>
        <taxon>Pseudomonadati</taxon>
        <taxon>Pseudomonadota</taxon>
        <taxon>Gammaproteobacteria</taxon>
        <taxon>Candidatus Kentrum</taxon>
    </lineage>
</organism>
<name>A0A450WQG0_9GAMM</name>
<dbReference type="InterPro" id="IPR035093">
    <property type="entry name" value="RelE/ParE_toxin_dom_sf"/>
</dbReference>
<proteinExistence type="predicted"/>
<dbReference type="EMBL" id="CAADFN010000056">
    <property type="protein sequence ID" value="VFK19293.1"/>
    <property type="molecule type" value="Genomic_DNA"/>
</dbReference>
<dbReference type="SUPFAM" id="SSF143011">
    <property type="entry name" value="RelE-like"/>
    <property type="match status" value="1"/>
</dbReference>
<accession>A0A450WQG0</accession>
<reference evidence="1" key="1">
    <citation type="submission" date="2019-02" db="EMBL/GenBank/DDBJ databases">
        <authorList>
            <person name="Gruber-Vodicka R. H."/>
            <person name="Seah K. B. B."/>
        </authorList>
    </citation>
    <scope>NUCLEOTIDE SEQUENCE</scope>
    <source>
        <strain evidence="1">BECK_BY7</strain>
    </source>
</reference>
<dbReference type="AlphaFoldDB" id="A0A450WQG0"/>